<accession>A0ABQ9E1Z4</accession>
<evidence type="ECO:0000256" key="1">
    <source>
        <dbReference type="ARBA" id="ARBA00004613"/>
    </source>
</evidence>
<dbReference type="Pfam" id="PF00386">
    <property type="entry name" value="C1q"/>
    <property type="match status" value="1"/>
</dbReference>
<dbReference type="InterPro" id="IPR008983">
    <property type="entry name" value="Tumour_necrosis_fac-like_dom"/>
</dbReference>
<evidence type="ECO:0000313" key="6">
    <source>
        <dbReference type="EMBL" id="KAJ8299463.1"/>
    </source>
</evidence>
<protein>
    <recommendedName>
        <fullName evidence="5">C1q domain-containing protein</fullName>
    </recommendedName>
</protein>
<dbReference type="Gene3D" id="2.60.120.40">
    <property type="match status" value="1"/>
</dbReference>
<dbReference type="SUPFAM" id="SSF49842">
    <property type="entry name" value="TNF-like"/>
    <property type="match status" value="1"/>
</dbReference>
<dbReference type="PANTHER" id="PTHR22923:SF116">
    <property type="entry name" value="C1Q DOMAIN-CONTAINING PROTEIN"/>
    <property type="match status" value="1"/>
</dbReference>
<dbReference type="PANTHER" id="PTHR22923">
    <property type="entry name" value="CEREBELLIN-RELATED"/>
    <property type="match status" value="1"/>
</dbReference>
<feature type="chain" id="PRO_5045167195" description="C1q domain-containing protein" evidence="4">
    <location>
        <begin position="35"/>
        <end position="293"/>
    </location>
</feature>
<name>A0ABQ9E1Z4_TEGGR</name>
<feature type="signal peptide" evidence="4">
    <location>
        <begin position="1"/>
        <end position="34"/>
    </location>
</feature>
<evidence type="ECO:0000313" key="7">
    <source>
        <dbReference type="Proteomes" id="UP001217089"/>
    </source>
</evidence>
<evidence type="ECO:0000256" key="3">
    <source>
        <dbReference type="ARBA" id="ARBA00022729"/>
    </source>
</evidence>
<keyword evidence="3 4" id="KW-0732">Signal</keyword>
<comment type="subcellular location">
    <subcellularLocation>
        <location evidence="1">Secreted</location>
    </subcellularLocation>
</comment>
<keyword evidence="2" id="KW-0964">Secreted</keyword>
<keyword evidence="7" id="KW-1185">Reference proteome</keyword>
<evidence type="ECO:0000259" key="5">
    <source>
        <dbReference type="PROSITE" id="PS50871"/>
    </source>
</evidence>
<dbReference type="PROSITE" id="PS50871">
    <property type="entry name" value="C1Q"/>
    <property type="match status" value="1"/>
</dbReference>
<dbReference type="SMART" id="SM00110">
    <property type="entry name" value="C1Q"/>
    <property type="match status" value="1"/>
</dbReference>
<evidence type="ECO:0000256" key="2">
    <source>
        <dbReference type="ARBA" id="ARBA00022525"/>
    </source>
</evidence>
<sequence>MIFVRCIDNLKTSNSVMLATLLLSLLFLVTCCHSNESKNIHNILEKNAISLDKRSDGLMAELVHLLVEQRHERRSLLRRCKMAEDMVYKLTKDLNVTKQSVKQLGKKTIQQHIKTQRRIDYTSNSIKDLYSRSNQRSSQIGIMQKQISKIQKTKDEFGKKKRIGFSARFKPFNSKSFTKGVVVKFDHVISNKGNGYNTTTGKFTCTTPGLYLFHLTVVSDTDWGYAFIVKNTIEINLALSTLEGERKKRRYESGSTSVILTLRFGDEVWIKSGRHTETTNFEWHSIFSGVLIS</sequence>
<dbReference type="EMBL" id="JARBDR010000921">
    <property type="protein sequence ID" value="KAJ8299463.1"/>
    <property type="molecule type" value="Genomic_DNA"/>
</dbReference>
<feature type="domain" description="C1q" evidence="5">
    <location>
        <begin position="158"/>
        <end position="293"/>
    </location>
</feature>
<gene>
    <name evidence="6" type="ORF">KUTeg_023523</name>
</gene>
<dbReference type="InterPro" id="IPR001073">
    <property type="entry name" value="C1q_dom"/>
</dbReference>
<reference evidence="6 7" key="1">
    <citation type="submission" date="2022-12" db="EMBL/GenBank/DDBJ databases">
        <title>Chromosome-level genome of Tegillarca granosa.</title>
        <authorList>
            <person name="Kim J."/>
        </authorList>
    </citation>
    <scope>NUCLEOTIDE SEQUENCE [LARGE SCALE GENOMIC DNA]</scope>
    <source>
        <strain evidence="6">Teg-2019</strain>
        <tissue evidence="6">Adductor muscle</tissue>
    </source>
</reference>
<organism evidence="6 7">
    <name type="scientific">Tegillarca granosa</name>
    <name type="common">Malaysian cockle</name>
    <name type="synonym">Anadara granosa</name>
    <dbReference type="NCBI Taxonomy" id="220873"/>
    <lineage>
        <taxon>Eukaryota</taxon>
        <taxon>Metazoa</taxon>
        <taxon>Spiralia</taxon>
        <taxon>Lophotrochozoa</taxon>
        <taxon>Mollusca</taxon>
        <taxon>Bivalvia</taxon>
        <taxon>Autobranchia</taxon>
        <taxon>Pteriomorphia</taxon>
        <taxon>Arcoida</taxon>
        <taxon>Arcoidea</taxon>
        <taxon>Arcidae</taxon>
        <taxon>Tegillarca</taxon>
    </lineage>
</organism>
<proteinExistence type="predicted"/>
<comment type="caution">
    <text evidence="6">The sequence shown here is derived from an EMBL/GenBank/DDBJ whole genome shotgun (WGS) entry which is preliminary data.</text>
</comment>
<evidence type="ECO:0000256" key="4">
    <source>
        <dbReference type="SAM" id="SignalP"/>
    </source>
</evidence>
<dbReference type="Proteomes" id="UP001217089">
    <property type="component" value="Unassembled WGS sequence"/>
</dbReference>
<dbReference type="PRINTS" id="PR00007">
    <property type="entry name" value="COMPLEMNTC1Q"/>
</dbReference>
<dbReference type="InterPro" id="IPR050822">
    <property type="entry name" value="Cerebellin_Synaptic_Org"/>
</dbReference>